<feature type="transmembrane region" description="Helical" evidence="1">
    <location>
        <begin position="73"/>
        <end position="91"/>
    </location>
</feature>
<organism evidence="2 3">
    <name type="scientific">Actinoplanes philippinensis</name>
    <dbReference type="NCBI Taxonomy" id="35752"/>
    <lineage>
        <taxon>Bacteria</taxon>
        <taxon>Bacillati</taxon>
        <taxon>Actinomycetota</taxon>
        <taxon>Actinomycetes</taxon>
        <taxon>Micromonosporales</taxon>
        <taxon>Micromonosporaceae</taxon>
        <taxon>Actinoplanes</taxon>
    </lineage>
</organism>
<proteinExistence type="predicted"/>
<keyword evidence="3" id="KW-1185">Reference proteome</keyword>
<reference evidence="2 3" key="1">
    <citation type="submission" date="2016-10" db="EMBL/GenBank/DDBJ databases">
        <authorList>
            <person name="de Groot N.N."/>
        </authorList>
    </citation>
    <scope>NUCLEOTIDE SEQUENCE [LARGE SCALE GENOMIC DNA]</scope>
    <source>
        <strain evidence="2 3">DSM 43019</strain>
    </source>
</reference>
<sequence length="278" mass="29930">MSRRASGILLFVLSVPLLLLGVTAGKDAARETDVRAWQLSQAAGTTDAMERERFTEYAESTQRRIDEAAYNRTMLLVAAAAGIAGGIVVLATGRRRRQTEPADPATAPVFVACAACGWRISNAATACPQCGHPHQLVAPAADAPPTRAGQALRVFYAGLIVAGLGAAVVIYTVLFDSLSETTLVRVSPFWIFPAVFGYYGLVAQRMEARLQATHLDTVSDQLLRVIRETGTLGQIFSFLVHAPFLLVKSRQPWVTALVGSLIWAIALTLFFSVVFPTL</sequence>
<protein>
    <submittedName>
        <fullName evidence="2">Uncharacterized protein</fullName>
    </submittedName>
</protein>
<evidence type="ECO:0000256" key="1">
    <source>
        <dbReference type="SAM" id="Phobius"/>
    </source>
</evidence>
<name>A0A1I2HXZ1_9ACTN</name>
<keyword evidence="1" id="KW-0472">Membrane</keyword>
<dbReference type="AlphaFoldDB" id="A0A1I2HXZ1"/>
<feature type="transmembrane region" description="Helical" evidence="1">
    <location>
        <begin position="186"/>
        <end position="204"/>
    </location>
</feature>
<gene>
    <name evidence="2" type="ORF">SAMN05421541_10921</name>
</gene>
<evidence type="ECO:0000313" key="3">
    <source>
        <dbReference type="Proteomes" id="UP000199645"/>
    </source>
</evidence>
<dbReference type="Proteomes" id="UP000199645">
    <property type="component" value="Unassembled WGS sequence"/>
</dbReference>
<dbReference type="RefSeq" id="WP_093617590.1">
    <property type="nucleotide sequence ID" value="NZ_BOMT01000053.1"/>
</dbReference>
<keyword evidence="1" id="KW-1133">Transmembrane helix</keyword>
<accession>A0A1I2HXZ1</accession>
<feature type="transmembrane region" description="Helical" evidence="1">
    <location>
        <begin position="253"/>
        <end position="275"/>
    </location>
</feature>
<keyword evidence="1" id="KW-0812">Transmembrane</keyword>
<evidence type="ECO:0000313" key="2">
    <source>
        <dbReference type="EMBL" id="SFF34230.1"/>
    </source>
</evidence>
<feature type="transmembrane region" description="Helical" evidence="1">
    <location>
        <begin position="154"/>
        <end position="174"/>
    </location>
</feature>
<dbReference type="EMBL" id="FONV01000009">
    <property type="protein sequence ID" value="SFF34230.1"/>
    <property type="molecule type" value="Genomic_DNA"/>
</dbReference>
<dbReference type="OrthoDB" id="3290087at2"/>